<gene>
    <name evidence="2" type="ORF">CLUP02_00880</name>
</gene>
<keyword evidence="3" id="KW-1185">Reference proteome</keyword>
<accession>A0A9Q8SB87</accession>
<protein>
    <submittedName>
        <fullName evidence="2">Uncharacterized protein</fullName>
    </submittedName>
</protein>
<dbReference type="EMBL" id="CP019471">
    <property type="protein sequence ID" value="UQC74232.1"/>
    <property type="molecule type" value="Genomic_DNA"/>
</dbReference>
<dbReference type="AlphaFoldDB" id="A0A9Q8SB87"/>
<evidence type="ECO:0000313" key="3">
    <source>
        <dbReference type="Proteomes" id="UP000830671"/>
    </source>
</evidence>
<evidence type="ECO:0000313" key="2">
    <source>
        <dbReference type="EMBL" id="UQC74232.1"/>
    </source>
</evidence>
<dbReference type="RefSeq" id="XP_049135883.1">
    <property type="nucleotide sequence ID" value="XM_049279926.1"/>
</dbReference>
<dbReference type="KEGG" id="clup:CLUP02_00880"/>
<organism evidence="2 3">
    <name type="scientific">Colletotrichum lupini</name>
    <dbReference type="NCBI Taxonomy" id="145971"/>
    <lineage>
        <taxon>Eukaryota</taxon>
        <taxon>Fungi</taxon>
        <taxon>Dikarya</taxon>
        <taxon>Ascomycota</taxon>
        <taxon>Pezizomycotina</taxon>
        <taxon>Sordariomycetes</taxon>
        <taxon>Hypocreomycetidae</taxon>
        <taxon>Glomerellales</taxon>
        <taxon>Glomerellaceae</taxon>
        <taxon>Colletotrichum</taxon>
        <taxon>Colletotrichum acutatum species complex</taxon>
    </lineage>
</organism>
<evidence type="ECO:0000256" key="1">
    <source>
        <dbReference type="SAM" id="MobiDB-lite"/>
    </source>
</evidence>
<feature type="region of interest" description="Disordered" evidence="1">
    <location>
        <begin position="211"/>
        <end position="233"/>
    </location>
</feature>
<reference evidence="2" key="1">
    <citation type="journal article" date="2021" name="Mol. Plant Microbe Interact.">
        <title>Complete Genome Sequence of the Plant-Pathogenic Fungus Colletotrichum lupini.</title>
        <authorList>
            <person name="Baroncelli R."/>
            <person name="Pensec F."/>
            <person name="Da Lio D."/>
            <person name="Boufleur T."/>
            <person name="Vicente I."/>
            <person name="Sarrocco S."/>
            <person name="Picot A."/>
            <person name="Baraldi E."/>
            <person name="Sukno S."/>
            <person name="Thon M."/>
            <person name="Le Floch G."/>
        </authorList>
    </citation>
    <scope>NUCLEOTIDE SEQUENCE</scope>
    <source>
        <strain evidence="2">IMI 504893</strain>
    </source>
</reference>
<dbReference type="GeneID" id="73334936"/>
<sequence>MEELRPVELHTKIAAYLSGLILFADLHSCVTELRLFHPRISQFPVLALNQLKEHNMDQDGLFLAFARATIFYFGFALLEDGNSRVMRTRAKAQDARCLNQDARAGQNIDHQFPGASQTNLTLVVKNLLADATPKFDFMKYYYPGGGGGAGTLSTFDFSNLQRRPELRSSHAHPLPAIVKWSWKRHLHACYTGLTCGRFHQVGCLIFSRKESSGPASMGPNRSKPKGPFGLSHRRNHDSLLQSVRSPGGAKMPSTWAHAEGTLGDSERAIDSSLLSEIFSHDPIPVGEVSCSLPARIYHSITRETEKQRKKKKEFTPPVLNWELHLLVFMLEIELGACRRVGMYWGELITGAVWLVAGMALRGYIWAPSHVYSVDGMNTHLYTGSLSLAHLGWNTESDTTMLYDDQDQLIKESIFASYATRLLSMLFPSHWEVEFGLFIAYAK</sequence>
<proteinExistence type="predicted"/>
<dbReference type="Proteomes" id="UP000830671">
    <property type="component" value="Chromosome 1"/>
</dbReference>
<name>A0A9Q8SB87_9PEZI</name>